<gene>
    <name evidence="1" type="ORF">PCOR1329_LOCUS35661</name>
</gene>
<sequence length="437" mass="46683">MADWSRGATPSQSDGLRAADRDLAEQSLNAVAHDLNASAAEPFSRLRGAEHGPALAAVGGRLRAAGLLMMQHVGFACRWPGLPPVAEATNCRAVGDCFAPALHGSLELSGARLRSAARGAVRRLCAAGADATLVALVAGIEASATFYPSVTTECISLGSNLQRLSEIGGGVRCSPLVDLGAHCSRSLFNMARMSAAALREFSIAMPGKVRAGEARADAVFVGAWGSRRIDILSGLLDAVVSSRPAPPPRRLRAAEVGVFQANTSVALMSRFPSLHMLLVDPYHLHTQTAPDDQLLEEFYVSPREVFDAAVNWTRPYRSRAAFMLQESVEASRWVEPGSLDLVFIDGDHRYESVARDMEAWWPALREGGALAGHDFVLTFPGVVRAATEFAVQHEIQLFIAPEVWFFVKAGAEAAPRGAAAGGWPPVTFRRAGNCYLA</sequence>
<evidence type="ECO:0000313" key="2">
    <source>
        <dbReference type="Proteomes" id="UP001189429"/>
    </source>
</evidence>
<organism evidence="1 2">
    <name type="scientific">Prorocentrum cordatum</name>
    <dbReference type="NCBI Taxonomy" id="2364126"/>
    <lineage>
        <taxon>Eukaryota</taxon>
        <taxon>Sar</taxon>
        <taxon>Alveolata</taxon>
        <taxon>Dinophyceae</taxon>
        <taxon>Prorocentrales</taxon>
        <taxon>Prorocentraceae</taxon>
        <taxon>Prorocentrum</taxon>
    </lineage>
</organism>
<dbReference type="InterPro" id="IPR029063">
    <property type="entry name" value="SAM-dependent_MTases_sf"/>
</dbReference>
<keyword evidence="2" id="KW-1185">Reference proteome</keyword>
<proteinExistence type="predicted"/>
<dbReference type="Pfam" id="PF13578">
    <property type="entry name" value="Methyltransf_24"/>
    <property type="match status" value="1"/>
</dbReference>
<evidence type="ECO:0000313" key="1">
    <source>
        <dbReference type="EMBL" id="CAK0840158.1"/>
    </source>
</evidence>
<comment type="caution">
    <text evidence="1">The sequence shown here is derived from an EMBL/GenBank/DDBJ whole genome shotgun (WGS) entry which is preliminary data.</text>
</comment>
<dbReference type="Gene3D" id="3.40.50.150">
    <property type="entry name" value="Vaccinia Virus protein VP39"/>
    <property type="match status" value="1"/>
</dbReference>
<dbReference type="Proteomes" id="UP001189429">
    <property type="component" value="Unassembled WGS sequence"/>
</dbReference>
<reference evidence="1" key="1">
    <citation type="submission" date="2023-10" db="EMBL/GenBank/DDBJ databases">
        <authorList>
            <person name="Chen Y."/>
            <person name="Shah S."/>
            <person name="Dougan E. K."/>
            <person name="Thang M."/>
            <person name="Chan C."/>
        </authorList>
    </citation>
    <scope>NUCLEOTIDE SEQUENCE [LARGE SCALE GENOMIC DNA]</scope>
</reference>
<dbReference type="SUPFAM" id="SSF53335">
    <property type="entry name" value="S-adenosyl-L-methionine-dependent methyltransferases"/>
    <property type="match status" value="1"/>
</dbReference>
<accession>A0ABN9T550</accession>
<evidence type="ECO:0008006" key="3">
    <source>
        <dbReference type="Google" id="ProtNLM"/>
    </source>
</evidence>
<protein>
    <recommendedName>
        <fullName evidence="3">Class I SAM-dependent methyltransferase</fullName>
    </recommendedName>
</protein>
<name>A0ABN9T550_9DINO</name>
<dbReference type="EMBL" id="CAUYUJ010014355">
    <property type="protein sequence ID" value="CAK0840158.1"/>
    <property type="molecule type" value="Genomic_DNA"/>
</dbReference>